<evidence type="ECO:0000313" key="9">
    <source>
        <dbReference type="EMBL" id="AVX04092.1"/>
    </source>
</evidence>
<name>A0A2R4MDK2_9HYPH</name>
<dbReference type="STRING" id="1122213.GCA_000423365_01228"/>
<evidence type="ECO:0000313" key="10">
    <source>
        <dbReference type="Proteomes" id="UP000258927"/>
    </source>
</evidence>
<dbReference type="Pfam" id="PF00512">
    <property type="entry name" value="HisKA"/>
    <property type="match status" value="1"/>
</dbReference>
<dbReference type="PANTHER" id="PTHR43065:SF42">
    <property type="entry name" value="TWO-COMPONENT SENSOR PPRA"/>
    <property type="match status" value="1"/>
</dbReference>
<dbReference type="SUPFAM" id="SSF47384">
    <property type="entry name" value="Homodimeric domain of signal transducing histidine kinase"/>
    <property type="match status" value="1"/>
</dbReference>
<dbReference type="FunFam" id="1.10.287.130:FF:000037">
    <property type="entry name" value="Hybrid sensor histidine kinase/response regulator"/>
    <property type="match status" value="1"/>
</dbReference>
<dbReference type="CDD" id="cd00082">
    <property type="entry name" value="HisKA"/>
    <property type="match status" value="1"/>
</dbReference>
<dbReference type="InterPro" id="IPR035965">
    <property type="entry name" value="PAS-like_dom_sf"/>
</dbReference>
<dbReference type="PROSITE" id="PS50110">
    <property type="entry name" value="RESPONSE_REGULATORY"/>
    <property type="match status" value="1"/>
</dbReference>
<dbReference type="InterPro" id="IPR011006">
    <property type="entry name" value="CheY-like_superfamily"/>
</dbReference>
<dbReference type="Proteomes" id="UP000258927">
    <property type="component" value="Chromosome"/>
</dbReference>
<keyword evidence="3 4" id="KW-0597">Phosphoprotein</keyword>
<dbReference type="Gene3D" id="3.30.565.10">
    <property type="entry name" value="Histidine kinase-like ATPase, C-terminal domain"/>
    <property type="match status" value="1"/>
</dbReference>
<dbReference type="InterPro" id="IPR000014">
    <property type="entry name" value="PAS"/>
</dbReference>
<dbReference type="InterPro" id="IPR013656">
    <property type="entry name" value="PAS_4"/>
</dbReference>
<dbReference type="AlphaFoldDB" id="A0A2R4MDK2"/>
<dbReference type="InterPro" id="IPR004358">
    <property type="entry name" value="Sig_transdc_His_kin-like_C"/>
</dbReference>
<dbReference type="Pfam" id="PF13426">
    <property type="entry name" value="PAS_9"/>
    <property type="match status" value="1"/>
</dbReference>
<evidence type="ECO:0000259" key="7">
    <source>
        <dbReference type="PROSITE" id="PS50110"/>
    </source>
</evidence>
<feature type="transmembrane region" description="Helical" evidence="5">
    <location>
        <begin position="24"/>
        <end position="46"/>
    </location>
</feature>
<sequence>MAVTPLQEDTYPQPAVKKPLGNPGLWRVLVLTLFFIGLAVVYAVYGDQISADILMLVLGLLAVLGVFSLFGLAAGLFRLSHHDDGPALQNAIVDSLDYGAVVSDRDGRLVYANAAYGELVAGLDRTALASVPRLFASAPEAAEPIYRLSRAAQEGRRAVEDIRLTTSLTGENPEMPIWYRVRVQSLPAVDQAGGRALVMWSVEDISRDRAKQENIFLELQRAIDYLDHAPAGFFSTNGNGQIQYLNATLANWLGYDLAEFDTGSIQLSEIVRGDGSGLLLGGSADGQIKTEIIDIDLVKRDGTNLPVRLLHRAARLAEGDLGETRTLVLDRSKGADLSEELRTAEVKFSRFFNDTPFAIAAVDSQGRILRTNAPFMRTFDNERGERPIDHLPLSDFVSDDAKANLLTALEQANANHSTIEPVDAVLKSDEERSVRLYVSGIEDPDEQGESAIVYALDTTQQRVLEQQFAQSQKMQAVGQLAGGIAHDLNNILTAVIGFSDLLLLNLRPNDPSFKDTMEIKQNANRAAGLVRQLLAFSRRQTLRLEVLEVSLLVDDLTVLFKRLIGDSISLSVDHEAELWAVRADHVQLEQVVINLVVNARDAMPDGGSVDIRTRNVTEAEAATFNYRGMPAADYVLIEVADTGTGMSQEVQDKIFEPFFTTKDIGKGTGLGLSTVYGIVKQTGGFIYADSELGRGTTFRIFLPKYAHVPREAADRAITQKARDLTGKERILIVEDEDSVRAFSARALSSAGYVVHEADSGVAALEVLEEIDGEIELLISDVVMPEMDGPTLLGEMRQRYPDIKVIFVSGYAEENVRKGLEDDVSVEFLPKPFSLKQLAAKVKTVLEGETEDQADLD</sequence>
<dbReference type="InterPro" id="IPR001789">
    <property type="entry name" value="Sig_transdc_resp-reg_receiver"/>
</dbReference>
<dbReference type="PANTHER" id="PTHR43065">
    <property type="entry name" value="SENSOR HISTIDINE KINASE"/>
    <property type="match status" value="1"/>
</dbReference>
<feature type="domain" description="Response regulatory" evidence="7">
    <location>
        <begin position="729"/>
        <end position="845"/>
    </location>
</feature>
<keyword evidence="9" id="KW-0808">Transferase</keyword>
<dbReference type="Pfam" id="PF08448">
    <property type="entry name" value="PAS_4"/>
    <property type="match status" value="2"/>
</dbReference>
<accession>A0A2R4MDK2</accession>
<keyword evidence="9" id="KW-0418">Kinase</keyword>
<dbReference type="Gene3D" id="3.30.450.20">
    <property type="entry name" value="PAS domain"/>
    <property type="match status" value="2"/>
</dbReference>
<keyword evidence="10" id="KW-1185">Reference proteome</keyword>
<dbReference type="SUPFAM" id="SSF52172">
    <property type="entry name" value="CheY-like"/>
    <property type="match status" value="1"/>
</dbReference>
<dbReference type="Gene3D" id="1.10.287.130">
    <property type="match status" value="1"/>
</dbReference>
<proteinExistence type="predicted"/>
<evidence type="ECO:0000259" key="6">
    <source>
        <dbReference type="PROSITE" id="PS50109"/>
    </source>
</evidence>
<feature type="modified residue" description="4-aspartylphosphate" evidence="4">
    <location>
        <position position="780"/>
    </location>
</feature>
<dbReference type="PROSITE" id="PS50112">
    <property type="entry name" value="PAS"/>
    <property type="match status" value="1"/>
</dbReference>
<evidence type="ECO:0000256" key="2">
    <source>
        <dbReference type="ARBA" id="ARBA00012438"/>
    </source>
</evidence>
<keyword evidence="5" id="KW-0812">Transmembrane</keyword>
<keyword evidence="5" id="KW-1133">Transmembrane helix</keyword>
<feature type="domain" description="PAS" evidence="8">
    <location>
        <begin position="218"/>
        <end position="260"/>
    </location>
</feature>
<dbReference type="SMART" id="SM00387">
    <property type="entry name" value="HATPase_c"/>
    <property type="match status" value="1"/>
</dbReference>
<dbReference type="SMART" id="SM00091">
    <property type="entry name" value="PAS"/>
    <property type="match status" value="3"/>
</dbReference>
<dbReference type="GO" id="GO:0000155">
    <property type="term" value="F:phosphorelay sensor kinase activity"/>
    <property type="evidence" value="ECO:0007669"/>
    <property type="project" value="InterPro"/>
</dbReference>
<dbReference type="SMART" id="SM00448">
    <property type="entry name" value="REC"/>
    <property type="match status" value="1"/>
</dbReference>
<evidence type="ECO:0000256" key="4">
    <source>
        <dbReference type="PROSITE-ProRule" id="PRU00169"/>
    </source>
</evidence>
<dbReference type="PRINTS" id="PR00344">
    <property type="entry name" value="BCTRLSENSOR"/>
</dbReference>
<dbReference type="InterPro" id="IPR036890">
    <property type="entry name" value="HATPase_C_sf"/>
</dbReference>
<dbReference type="InterPro" id="IPR003661">
    <property type="entry name" value="HisK_dim/P_dom"/>
</dbReference>
<dbReference type="InterPro" id="IPR003594">
    <property type="entry name" value="HATPase_dom"/>
</dbReference>
<dbReference type="EMBL" id="CP021330">
    <property type="protein sequence ID" value="AVX04092.1"/>
    <property type="molecule type" value="Genomic_DNA"/>
</dbReference>
<dbReference type="Pfam" id="PF02518">
    <property type="entry name" value="HATPase_c"/>
    <property type="match status" value="1"/>
</dbReference>
<evidence type="ECO:0000256" key="1">
    <source>
        <dbReference type="ARBA" id="ARBA00000085"/>
    </source>
</evidence>
<dbReference type="Gene3D" id="3.40.50.2300">
    <property type="match status" value="1"/>
</dbReference>
<dbReference type="NCBIfam" id="NF046020">
    <property type="entry name" value="HisKinCckABruc"/>
    <property type="match status" value="1"/>
</dbReference>
<dbReference type="SMART" id="SM00388">
    <property type="entry name" value="HisKA"/>
    <property type="match status" value="1"/>
</dbReference>
<evidence type="ECO:0000256" key="5">
    <source>
        <dbReference type="SAM" id="Phobius"/>
    </source>
</evidence>
<dbReference type="KEGG" id="mmyr:MXMO3_01562"/>
<feature type="transmembrane region" description="Helical" evidence="5">
    <location>
        <begin position="53"/>
        <end position="77"/>
    </location>
</feature>
<evidence type="ECO:0000256" key="3">
    <source>
        <dbReference type="ARBA" id="ARBA00022553"/>
    </source>
</evidence>
<keyword evidence="5" id="KW-0472">Membrane</keyword>
<dbReference type="EC" id="2.7.13.3" evidence="2"/>
<dbReference type="Pfam" id="PF00072">
    <property type="entry name" value="Response_reg"/>
    <property type="match status" value="1"/>
</dbReference>
<comment type="catalytic activity">
    <reaction evidence="1">
        <text>ATP + protein L-histidine = ADP + protein N-phospho-L-histidine.</text>
        <dbReference type="EC" id="2.7.13.3"/>
    </reaction>
</comment>
<gene>
    <name evidence="9" type="ORF">MXMO3_01562</name>
</gene>
<dbReference type="SUPFAM" id="SSF55785">
    <property type="entry name" value="PYP-like sensor domain (PAS domain)"/>
    <property type="match status" value="3"/>
</dbReference>
<dbReference type="SUPFAM" id="SSF55874">
    <property type="entry name" value="ATPase domain of HSP90 chaperone/DNA topoisomerase II/histidine kinase"/>
    <property type="match status" value="1"/>
</dbReference>
<organism evidence="9 10">
    <name type="scientific">Maritalea myrionectae</name>
    <dbReference type="NCBI Taxonomy" id="454601"/>
    <lineage>
        <taxon>Bacteria</taxon>
        <taxon>Pseudomonadati</taxon>
        <taxon>Pseudomonadota</taxon>
        <taxon>Alphaproteobacteria</taxon>
        <taxon>Hyphomicrobiales</taxon>
        <taxon>Devosiaceae</taxon>
        <taxon>Maritalea</taxon>
    </lineage>
</organism>
<dbReference type="InterPro" id="IPR036097">
    <property type="entry name" value="HisK_dim/P_sf"/>
</dbReference>
<feature type="domain" description="Histidine kinase" evidence="6">
    <location>
        <begin position="483"/>
        <end position="706"/>
    </location>
</feature>
<evidence type="ECO:0000259" key="8">
    <source>
        <dbReference type="PROSITE" id="PS50112"/>
    </source>
</evidence>
<dbReference type="InterPro" id="IPR005467">
    <property type="entry name" value="His_kinase_dom"/>
</dbReference>
<reference evidence="9 10" key="1">
    <citation type="submission" date="2017-05" db="EMBL/GenBank/DDBJ databases">
        <title>Genome Analysis of Maritalea myrionectae HL2708#5.</title>
        <authorList>
            <consortium name="Cotde Inc.-PKNU"/>
            <person name="Jang D."/>
            <person name="Oh H.-M."/>
        </authorList>
    </citation>
    <scope>NUCLEOTIDE SEQUENCE [LARGE SCALE GENOMIC DNA]</scope>
    <source>
        <strain evidence="9 10">HL2708#5</strain>
    </source>
</reference>
<dbReference type="PROSITE" id="PS50109">
    <property type="entry name" value="HIS_KIN"/>
    <property type="match status" value="1"/>
</dbReference>
<protein>
    <recommendedName>
        <fullName evidence="2">histidine kinase</fullName>
        <ecNumber evidence="2">2.7.13.3</ecNumber>
    </recommendedName>
</protein>